<evidence type="ECO:0008006" key="3">
    <source>
        <dbReference type="Google" id="ProtNLM"/>
    </source>
</evidence>
<proteinExistence type="predicted"/>
<evidence type="ECO:0000313" key="2">
    <source>
        <dbReference type="Proteomes" id="UP000219193"/>
    </source>
</evidence>
<dbReference type="SUPFAM" id="SSF52540">
    <property type="entry name" value="P-loop containing nucleoside triphosphate hydrolases"/>
    <property type="match status" value="1"/>
</dbReference>
<dbReference type="Proteomes" id="UP000219193">
    <property type="component" value="Unassembled WGS sequence"/>
</dbReference>
<sequence>MKNRYNKHIIIVGSARSGTSWLAETIAAQHRYRLLFEPEHEFNTELGKLICDKDLNSRNISPLTENYFKKIFLNQVDNDWIAQCSNRKFKRHLWPLIPKKIIVKFVRANLAAHFMNEHFQIPLIHILRNPYDVIHSQQRVRFSWLYDLSHFLKQEELVELVYSKFKVNLNEVDKYSEIEVLAIRWCLENVIPIQVREPYSYKSKIVYHEHLRSDMDNFLELCEYFGLQPINDLSKKYSLPSSKTHPGSEIRGSVINQAKFSPQQYREINGILDKFKCELYQRQTS</sequence>
<dbReference type="AlphaFoldDB" id="A0A285X2G0"/>
<dbReference type="RefSeq" id="WP_097054374.1">
    <property type="nucleotide sequence ID" value="NZ_OCMF01000001.1"/>
</dbReference>
<dbReference type="InterPro" id="IPR027417">
    <property type="entry name" value="P-loop_NTPase"/>
</dbReference>
<dbReference type="EMBL" id="OCMF01000001">
    <property type="protein sequence ID" value="SOC78559.1"/>
    <property type="molecule type" value="Genomic_DNA"/>
</dbReference>
<dbReference type="Gene3D" id="3.40.50.300">
    <property type="entry name" value="P-loop containing nucleotide triphosphate hydrolases"/>
    <property type="match status" value="1"/>
</dbReference>
<reference evidence="2" key="1">
    <citation type="submission" date="2017-09" db="EMBL/GenBank/DDBJ databases">
        <authorList>
            <person name="Varghese N."/>
            <person name="Submissions S."/>
        </authorList>
    </citation>
    <scope>NUCLEOTIDE SEQUENCE [LARGE SCALE GENOMIC DNA]</scope>
    <source>
        <strain evidence="2">CGMCC 1.12641</strain>
    </source>
</reference>
<keyword evidence="2" id="KW-1185">Reference proteome</keyword>
<organism evidence="1 2">
    <name type="scientific">Salinimicrobium sediminis</name>
    <dbReference type="NCBI Taxonomy" id="1343891"/>
    <lineage>
        <taxon>Bacteria</taxon>
        <taxon>Pseudomonadati</taxon>
        <taxon>Bacteroidota</taxon>
        <taxon>Flavobacteriia</taxon>
        <taxon>Flavobacteriales</taxon>
        <taxon>Flavobacteriaceae</taxon>
        <taxon>Salinimicrobium</taxon>
    </lineage>
</organism>
<gene>
    <name evidence="1" type="ORF">SAMN06296241_0069</name>
</gene>
<name>A0A285X2G0_9FLAO</name>
<accession>A0A285X2G0</accession>
<evidence type="ECO:0000313" key="1">
    <source>
        <dbReference type="EMBL" id="SOC78559.1"/>
    </source>
</evidence>
<protein>
    <recommendedName>
        <fullName evidence="3">Sulfotransferase family protein</fullName>
    </recommendedName>
</protein>
<dbReference type="OrthoDB" id="1418537at2"/>